<feature type="domain" description="Rhodanese" evidence="9">
    <location>
        <begin position="170"/>
        <end position="285"/>
    </location>
</feature>
<feature type="compositionally biased region" description="Polar residues" evidence="8">
    <location>
        <begin position="424"/>
        <end position="434"/>
    </location>
</feature>
<proteinExistence type="inferred from homology"/>
<evidence type="ECO:0000313" key="11">
    <source>
        <dbReference type="EMBL" id="GMM51538.1"/>
    </source>
</evidence>
<feature type="domain" description="USP" evidence="10">
    <location>
        <begin position="606"/>
        <end position="969"/>
    </location>
</feature>
<dbReference type="InterPro" id="IPR001394">
    <property type="entry name" value="Peptidase_C19_UCH"/>
</dbReference>
<protein>
    <recommendedName>
        <fullName evidence="7">Ubiquitin carboxyl-terminal hydrolase</fullName>
        <ecNumber evidence="7">3.4.19.12</ecNumber>
    </recommendedName>
</protein>
<dbReference type="InterPro" id="IPR038765">
    <property type="entry name" value="Papain-like_cys_pep_sf"/>
</dbReference>
<keyword evidence="5 7" id="KW-0378">Hydrolase</keyword>
<dbReference type="SUPFAM" id="SSF52821">
    <property type="entry name" value="Rhodanese/Cell cycle control phosphatase"/>
    <property type="match status" value="1"/>
</dbReference>
<keyword evidence="3 7" id="KW-0645">Protease</keyword>
<dbReference type="Pfam" id="PF00443">
    <property type="entry name" value="UCH"/>
    <property type="match status" value="1"/>
</dbReference>
<evidence type="ECO:0000256" key="6">
    <source>
        <dbReference type="ARBA" id="ARBA00022807"/>
    </source>
</evidence>
<dbReference type="InterPro" id="IPR050185">
    <property type="entry name" value="Ub_carboxyl-term_hydrolase"/>
</dbReference>
<dbReference type="EMBL" id="BTGC01000008">
    <property type="protein sequence ID" value="GMM51538.1"/>
    <property type="molecule type" value="Genomic_DNA"/>
</dbReference>
<dbReference type="PANTHER" id="PTHR21646:SF95">
    <property type="entry name" value="UBIQUITIN CARBOXYL-TERMINAL HYDROLASE 4-RELATED"/>
    <property type="match status" value="1"/>
</dbReference>
<dbReference type="GO" id="GO:0006508">
    <property type="term" value="P:proteolysis"/>
    <property type="evidence" value="ECO:0007669"/>
    <property type="project" value="UniProtKB-KW"/>
</dbReference>
<feature type="region of interest" description="Disordered" evidence="8">
    <location>
        <begin position="525"/>
        <end position="550"/>
    </location>
</feature>
<evidence type="ECO:0000259" key="10">
    <source>
        <dbReference type="PROSITE" id="PS50235"/>
    </source>
</evidence>
<dbReference type="Gene3D" id="3.40.250.10">
    <property type="entry name" value="Rhodanese-like domain"/>
    <property type="match status" value="1"/>
</dbReference>
<keyword evidence="4 7" id="KW-0833">Ubl conjugation pathway</keyword>
<dbReference type="GO" id="GO:0004843">
    <property type="term" value="F:cysteine-type deubiquitinase activity"/>
    <property type="evidence" value="ECO:0007669"/>
    <property type="project" value="UniProtKB-UniRule"/>
</dbReference>
<dbReference type="EC" id="3.4.19.12" evidence="7"/>
<dbReference type="Proteomes" id="UP001362899">
    <property type="component" value="Unassembled WGS sequence"/>
</dbReference>
<sequence length="970" mass="107934">MSNDSNQSREHLNALLLEAFGLCEEYKDSKEPKPIELLEAAKDILLGQIPKYPAFHESAAEKNEFFVLYSELCDYHQHLHAKALEKRFSKLRETTNVMNKLPYPDNDHKIATGARSSSFRKLPPAPIERMSMPTPSFGQSMPIPIPSKPGRPRSNSEFELNPNVLLTKLQDSKVLLLDVRAHEDFESLHINTKYITCFEPTTLRLNMSIQDLEDTLVIAPVEEGESFANRDNVDLIVMYDKNSLNVADSNALLIVDVALRSGGYKPYLLKGGIDAWRQDPRTKLSISPDNASGRVSMPIPGIPAPKISPVKANQFMPQPLAVTARVTNSPTQAAAPSGANRSMGPELVGRRWTMAPGEKPYLIKPQRKEVPRSLPTSNFGKSYENRNSISSGSPIISSRFTNDASAILENEDIPFLQSQEGYSQNMISSRSPTRSPVHASGPSMPPVPPRTMYPQSSSHHKNAEGNESVVTPSLPSSHTPNLNFHIAHPQSQQIPVHNRPSTQRYSEGYADHPAKFTGLKLGRLLPKKSQGSNNLSPATSAGSPAPVVSSPVHVQHVPTSQISSVMTPKQSPNSYNMNPHAIDIESDKRLVAPSPASINPVLLKSTGLKNLGNSCYMNCVIQSMLSIPQLIAPFADGSYKDFINYNSKLGYKGRFAQEFANLVKAMLQPDTKFIAALGIKNLSGELRPDSFAGYEQQDCQEFLTFMLDSLHEDLNVNGHKAKGQELEPEEEERREQLSIRVAAAIEWERYLTGDTSLIVDLFQGQYLSRLQCLSCHKTSTTYNAFSSLSLPIVGNKLLGGHATLKGCFDEFVKPEILDGDNAWFCPNCKHKRKASKTLRISRLPPVLIIHLKRFKRSKNIGMNKLETPVDYPLRNLDLTKYWPQQKQHEFSQKEANLLSHLPNRGQNPPFIYDLRAVTLHHGSLKGGHYTAIAEKPGMGWFLFDDSIVTPVKEQAAISKNAYVLVYQRRM</sequence>
<organism evidence="11 12">
    <name type="scientific">Starmerella bacillaris</name>
    <name type="common">Yeast</name>
    <name type="synonym">Candida zemplinina</name>
    <dbReference type="NCBI Taxonomy" id="1247836"/>
    <lineage>
        <taxon>Eukaryota</taxon>
        <taxon>Fungi</taxon>
        <taxon>Dikarya</taxon>
        <taxon>Ascomycota</taxon>
        <taxon>Saccharomycotina</taxon>
        <taxon>Dipodascomycetes</taxon>
        <taxon>Dipodascales</taxon>
        <taxon>Trichomonascaceae</taxon>
        <taxon>Starmerella</taxon>
    </lineage>
</organism>
<feature type="region of interest" description="Disordered" evidence="8">
    <location>
        <begin position="424"/>
        <end position="484"/>
    </location>
</feature>
<evidence type="ECO:0000256" key="1">
    <source>
        <dbReference type="ARBA" id="ARBA00000707"/>
    </source>
</evidence>
<dbReference type="InterPro" id="IPR028889">
    <property type="entry name" value="USP"/>
</dbReference>
<keyword evidence="12" id="KW-1185">Reference proteome</keyword>
<dbReference type="PROSITE" id="PS50235">
    <property type="entry name" value="USP_3"/>
    <property type="match status" value="1"/>
</dbReference>
<evidence type="ECO:0000256" key="8">
    <source>
        <dbReference type="SAM" id="MobiDB-lite"/>
    </source>
</evidence>
<evidence type="ECO:0000256" key="3">
    <source>
        <dbReference type="ARBA" id="ARBA00022670"/>
    </source>
</evidence>
<dbReference type="PROSITE" id="PS50206">
    <property type="entry name" value="RHODANESE_3"/>
    <property type="match status" value="1"/>
</dbReference>
<reference evidence="11 12" key="1">
    <citation type="journal article" date="2023" name="Elife">
        <title>Identification of key yeast species and microbe-microbe interactions impacting larval growth of Drosophila in the wild.</title>
        <authorList>
            <person name="Mure A."/>
            <person name="Sugiura Y."/>
            <person name="Maeda R."/>
            <person name="Honda K."/>
            <person name="Sakurai N."/>
            <person name="Takahashi Y."/>
            <person name="Watada M."/>
            <person name="Katoh T."/>
            <person name="Gotoh A."/>
            <person name="Gotoh Y."/>
            <person name="Taniguchi I."/>
            <person name="Nakamura K."/>
            <person name="Hayashi T."/>
            <person name="Katayama T."/>
            <person name="Uemura T."/>
            <person name="Hattori Y."/>
        </authorList>
    </citation>
    <scope>NUCLEOTIDE SEQUENCE [LARGE SCALE GENOMIC DNA]</scope>
    <source>
        <strain evidence="11 12">SB-73</strain>
    </source>
</reference>
<comment type="caution">
    <text evidence="11">The sequence shown here is derived from an EMBL/GenBank/DDBJ whole genome shotgun (WGS) entry which is preliminary data.</text>
</comment>
<name>A0AAV5RLC7_STABA</name>
<dbReference type="InterPro" id="IPR001763">
    <property type="entry name" value="Rhodanese-like_dom"/>
</dbReference>
<dbReference type="CDD" id="cd02674">
    <property type="entry name" value="Peptidase_C19R"/>
    <property type="match status" value="1"/>
</dbReference>
<feature type="compositionally biased region" description="Low complexity" evidence="8">
    <location>
        <begin position="536"/>
        <end position="550"/>
    </location>
</feature>
<accession>A0AAV5RLC7</accession>
<evidence type="ECO:0000256" key="5">
    <source>
        <dbReference type="ARBA" id="ARBA00022801"/>
    </source>
</evidence>
<dbReference type="AlphaFoldDB" id="A0AAV5RLC7"/>
<dbReference type="InterPro" id="IPR018200">
    <property type="entry name" value="USP_CS"/>
</dbReference>
<dbReference type="PROSITE" id="PS00973">
    <property type="entry name" value="USP_2"/>
    <property type="match status" value="1"/>
</dbReference>
<keyword evidence="6 7" id="KW-0788">Thiol protease</keyword>
<gene>
    <name evidence="11" type="ORF">DASB73_025010</name>
</gene>
<evidence type="ECO:0000256" key="2">
    <source>
        <dbReference type="ARBA" id="ARBA00009085"/>
    </source>
</evidence>
<evidence type="ECO:0000256" key="7">
    <source>
        <dbReference type="RuleBase" id="RU366025"/>
    </source>
</evidence>
<dbReference type="Pfam" id="PF00581">
    <property type="entry name" value="Rhodanese"/>
    <property type="match status" value="1"/>
</dbReference>
<dbReference type="SUPFAM" id="SSF54001">
    <property type="entry name" value="Cysteine proteinases"/>
    <property type="match status" value="1"/>
</dbReference>
<comment type="similarity">
    <text evidence="2 7">Belongs to the peptidase C19 family.</text>
</comment>
<dbReference type="GO" id="GO:0016579">
    <property type="term" value="P:protein deubiquitination"/>
    <property type="evidence" value="ECO:0007669"/>
    <property type="project" value="InterPro"/>
</dbReference>
<dbReference type="PANTHER" id="PTHR21646">
    <property type="entry name" value="UBIQUITIN CARBOXYL-TERMINAL HYDROLASE"/>
    <property type="match status" value="1"/>
</dbReference>
<feature type="compositionally biased region" description="Polar residues" evidence="8">
    <location>
        <begin position="468"/>
        <end position="482"/>
    </location>
</feature>
<dbReference type="Gene3D" id="3.90.70.10">
    <property type="entry name" value="Cysteine proteinases"/>
    <property type="match status" value="1"/>
</dbReference>
<comment type="catalytic activity">
    <reaction evidence="1 7">
        <text>Thiol-dependent hydrolysis of ester, thioester, amide, peptide and isopeptide bonds formed by the C-terminal Gly of ubiquitin (a 76-residue protein attached to proteins as an intracellular targeting signal).</text>
        <dbReference type="EC" id="3.4.19.12"/>
    </reaction>
</comment>
<dbReference type="InterPro" id="IPR036873">
    <property type="entry name" value="Rhodanese-like_dom_sf"/>
</dbReference>
<dbReference type="PROSITE" id="PS00972">
    <property type="entry name" value="USP_1"/>
    <property type="match status" value="1"/>
</dbReference>
<evidence type="ECO:0000313" key="12">
    <source>
        <dbReference type="Proteomes" id="UP001362899"/>
    </source>
</evidence>
<dbReference type="SMART" id="SM00450">
    <property type="entry name" value="RHOD"/>
    <property type="match status" value="1"/>
</dbReference>
<feature type="region of interest" description="Disordered" evidence="8">
    <location>
        <begin position="361"/>
        <end position="396"/>
    </location>
</feature>
<evidence type="ECO:0000259" key="9">
    <source>
        <dbReference type="PROSITE" id="PS50206"/>
    </source>
</evidence>
<evidence type="ECO:0000256" key="4">
    <source>
        <dbReference type="ARBA" id="ARBA00022786"/>
    </source>
</evidence>